<dbReference type="WBParaSite" id="BXY_1507200.1">
    <property type="protein sequence ID" value="BXY_1507200.1"/>
    <property type="gene ID" value="BXY_1507200"/>
</dbReference>
<name>A0A1I7SPS9_BURXY</name>
<proteinExistence type="predicted"/>
<feature type="region of interest" description="Disordered" evidence="1">
    <location>
        <begin position="1"/>
        <end position="33"/>
    </location>
</feature>
<evidence type="ECO:0000313" key="2">
    <source>
        <dbReference type="Proteomes" id="UP000095284"/>
    </source>
</evidence>
<dbReference type="Proteomes" id="UP000095284">
    <property type="component" value="Unplaced"/>
</dbReference>
<reference evidence="3" key="1">
    <citation type="submission" date="2016-11" db="UniProtKB">
        <authorList>
            <consortium name="WormBaseParasite"/>
        </authorList>
    </citation>
    <scope>IDENTIFICATION</scope>
</reference>
<accession>A0A1I7SPS9</accession>
<evidence type="ECO:0000313" key="3">
    <source>
        <dbReference type="WBParaSite" id="BXY_1507200.1"/>
    </source>
</evidence>
<sequence length="62" mass="6316">GRLVQPAHRDVRAAAAGARPRAEPALGGRTTGAGRGVAHLAERVAASEHGALLRQGSAVQWV</sequence>
<protein>
    <submittedName>
        <fullName evidence="3">Copper-containing nitrite reductase</fullName>
    </submittedName>
</protein>
<feature type="compositionally biased region" description="Low complexity" evidence="1">
    <location>
        <begin position="13"/>
        <end position="28"/>
    </location>
</feature>
<organism evidence="2 3">
    <name type="scientific">Bursaphelenchus xylophilus</name>
    <name type="common">Pinewood nematode worm</name>
    <name type="synonym">Aphelenchoides xylophilus</name>
    <dbReference type="NCBI Taxonomy" id="6326"/>
    <lineage>
        <taxon>Eukaryota</taxon>
        <taxon>Metazoa</taxon>
        <taxon>Ecdysozoa</taxon>
        <taxon>Nematoda</taxon>
        <taxon>Chromadorea</taxon>
        <taxon>Rhabditida</taxon>
        <taxon>Tylenchina</taxon>
        <taxon>Tylenchomorpha</taxon>
        <taxon>Aphelenchoidea</taxon>
        <taxon>Aphelenchoididae</taxon>
        <taxon>Bursaphelenchus</taxon>
    </lineage>
</organism>
<dbReference type="AlphaFoldDB" id="A0A1I7SPS9"/>
<evidence type="ECO:0000256" key="1">
    <source>
        <dbReference type="SAM" id="MobiDB-lite"/>
    </source>
</evidence>